<comment type="caution">
    <text evidence="2">The sequence shown here is derived from an EMBL/GenBank/DDBJ whole genome shotgun (WGS) entry which is preliminary data.</text>
</comment>
<organism evidence="2 3">
    <name type="scientific">Pseudoxanthomonas kaohsiungensis</name>
    <dbReference type="NCBI Taxonomy" id="283923"/>
    <lineage>
        <taxon>Bacteria</taxon>
        <taxon>Pseudomonadati</taxon>
        <taxon>Pseudomonadota</taxon>
        <taxon>Gammaproteobacteria</taxon>
        <taxon>Lysobacterales</taxon>
        <taxon>Lysobacteraceae</taxon>
        <taxon>Pseudoxanthomonas</taxon>
    </lineage>
</organism>
<dbReference type="Pfam" id="PF02810">
    <property type="entry name" value="SEC-C"/>
    <property type="match status" value="1"/>
</dbReference>
<dbReference type="InterPro" id="IPR011978">
    <property type="entry name" value="YgfB-like"/>
</dbReference>
<keyword evidence="3" id="KW-1185">Reference proteome</keyword>
<evidence type="ECO:0000313" key="3">
    <source>
        <dbReference type="Proteomes" id="UP001597033"/>
    </source>
</evidence>
<gene>
    <name evidence="2" type="ORF">ACFQ2N_07780</name>
</gene>
<dbReference type="Gene3D" id="3.10.450.50">
    <property type="match status" value="1"/>
</dbReference>
<proteinExistence type="predicted"/>
<accession>A0ABW3LW83</accession>
<dbReference type="Pfam" id="PF03695">
    <property type="entry name" value="UPF0149"/>
    <property type="match status" value="1"/>
</dbReference>
<dbReference type="Gene3D" id="1.20.120.740">
    <property type="entry name" value="YgfB uncharacterised protein family UPF0149, PF03695"/>
    <property type="match status" value="1"/>
</dbReference>
<sequence>MHALPLLPSAMATPPPYLDDAQIERLSALLEQRAVPFRGFNLEALDGFLSALVVSPSPVPPEEWEPLVWGGKAPNWGSAEEAQEVQALLAGHWNMCAARARKGDEALPDHLMPLMWLPEDPEDGAEALAEDELDVGREWALGFFEGVALREAEWDRWLDENGWIDEIFALLERLASGEVADADDDPGKAPVPLAYRDRLEIVMDLPGMLADLNHHHFESMTPRTPIRRDAGPGRNDPCPCGSGKKHKKCCGAG</sequence>
<dbReference type="SUPFAM" id="SSF101327">
    <property type="entry name" value="YgfB-like"/>
    <property type="match status" value="1"/>
</dbReference>
<evidence type="ECO:0000256" key="1">
    <source>
        <dbReference type="SAM" id="MobiDB-lite"/>
    </source>
</evidence>
<protein>
    <submittedName>
        <fullName evidence="2">UPF0149 family protein</fullName>
    </submittedName>
</protein>
<dbReference type="SUPFAM" id="SSF103642">
    <property type="entry name" value="Sec-C motif"/>
    <property type="match status" value="1"/>
</dbReference>
<feature type="region of interest" description="Disordered" evidence="1">
    <location>
        <begin position="222"/>
        <end position="243"/>
    </location>
</feature>
<dbReference type="EMBL" id="JBHTKN010000004">
    <property type="protein sequence ID" value="MFD1042245.1"/>
    <property type="molecule type" value="Genomic_DNA"/>
</dbReference>
<reference evidence="3" key="1">
    <citation type="journal article" date="2019" name="Int. J. Syst. Evol. Microbiol.">
        <title>The Global Catalogue of Microorganisms (GCM) 10K type strain sequencing project: providing services to taxonomists for standard genome sequencing and annotation.</title>
        <authorList>
            <consortium name="The Broad Institute Genomics Platform"/>
            <consortium name="The Broad Institute Genome Sequencing Center for Infectious Disease"/>
            <person name="Wu L."/>
            <person name="Ma J."/>
        </authorList>
    </citation>
    <scope>NUCLEOTIDE SEQUENCE [LARGE SCALE GENOMIC DNA]</scope>
    <source>
        <strain evidence="3">CCUG 55854</strain>
    </source>
</reference>
<dbReference type="InterPro" id="IPR036255">
    <property type="entry name" value="YgfB-like_sf"/>
</dbReference>
<evidence type="ECO:0000313" key="2">
    <source>
        <dbReference type="EMBL" id="MFD1042245.1"/>
    </source>
</evidence>
<dbReference type="NCBIfam" id="TIGR02292">
    <property type="entry name" value="ygfB_yecA"/>
    <property type="match status" value="1"/>
</dbReference>
<dbReference type="Proteomes" id="UP001597033">
    <property type="component" value="Unassembled WGS sequence"/>
</dbReference>
<dbReference type="InterPro" id="IPR004027">
    <property type="entry name" value="SEC_C_motif"/>
</dbReference>
<dbReference type="RefSeq" id="WP_238394236.1">
    <property type="nucleotide sequence ID" value="NZ_JBHTKN010000004.1"/>
</dbReference>
<name>A0ABW3LW83_9GAMM</name>